<gene>
    <name evidence="2" type="ORF">NCTC11075_01424</name>
</gene>
<organism evidence="2 3">
    <name type="scientific">Citrobacter koseri</name>
    <name type="common">Citrobacter diversus</name>
    <dbReference type="NCBI Taxonomy" id="545"/>
    <lineage>
        <taxon>Bacteria</taxon>
        <taxon>Pseudomonadati</taxon>
        <taxon>Pseudomonadota</taxon>
        <taxon>Gammaproteobacteria</taxon>
        <taxon>Enterobacterales</taxon>
        <taxon>Enterobacteriaceae</taxon>
        <taxon>Citrobacter</taxon>
    </lineage>
</organism>
<evidence type="ECO:0000256" key="1">
    <source>
        <dbReference type="SAM" id="MobiDB-lite"/>
    </source>
</evidence>
<dbReference type="EMBL" id="LR134204">
    <property type="protein sequence ID" value="VEB87289.1"/>
    <property type="molecule type" value="Genomic_DNA"/>
</dbReference>
<accession>A0A3S4M656</accession>
<dbReference type="AlphaFoldDB" id="A0A3S4M656"/>
<sequence>MREKTRRQAMQQRRGDCRRFINNQPVGRFRTRQQRIRSEKAKFLTGKLRQHVRRRFDGAVTMAVPLIREINCPASADFPRPRAAVTAATPGGIRSRCRKIAACSGCVHP</sequence>
<feature type="region of interest" description="Disordered" evidence="1">
    <location>
        <begin position="1"/>
        <end position="34"/>
    </location>
</feature>
<dbReference type="Proteomes" id="UP000270272">
    <property type="component" value="Chromosome"/>
</dbReference>
<evidence type="ECO:0000313" key="3">
    <source>
        <dbReference type="Proteomes" id="UP000270272"/>
    </source>
</evidence>
<protein>
    <submittedName>
        <fullName evidence="2">Uncharacterized protein</fullName>
    </submittedName>
</protein>
<evidence type="ECO:0000313" key="2">
    <source>
        <dbReference type="EMBL" id="VEB87289.1"/>
    </source>
</evidence>
<reference evidence="2 3" key="1">
    <citation type="submission" date="2018-12" db="EMBL/GenBank/DDBJ databases">
        <authorList>
            <consortium name="Pathogen Informatics"/>
        </authorList>
    </citation>
    <scope>NUCLEOTIDE SEQUENCE [LARGE SCALE GENOMIC DNA]</scope>
    <source>
        <strain evidence="2 3">NCTC11075</strain>
    </source>
</reference>
<name>A0A3S4M656_CITKO</name>
<proteinExistence type="predicted"/>